<comment type="caution">
    <text evidence="3">The sequence shown here is derived from an EMBL/GenBank/DDBJ whole genome shotgun (WGS) entry which is preliminary data.</text>
</comment>
<feature type="region of interest" description="Disordered" evidence="1">
    <location>
        <begin position="328"/>
        <end position="355"/>
    </location>
</feature>
<name>A0A2G9GK13_9LAMI</name>
<feature type="domain" description="WIYLD" evidence="2">
    <location>
        <begin position="4"/>
        <end position="62"/>
    </location>
</feature>
<keyword evidence="3" id="KW-0489">Methyltransferase</keyword>
<evidence type="ECO:0000313" key="3">
    <source>
        <dbReference type="EMBL" id="PIN05360.1"/>
    </source>
</evidence>
<dbReference type="OrthoDB" id="1929977at2759"/>
<dbReference type="Pfam" id="PF10440">
    <property type="entry name" value="WIYLD"/>
    <property type="match status" value="1"/>
</dbReference>
<dbReference type="PANTHER" id="PTHR46450">
    <property type="entry name" value="INACTIVE HISTONE-LYSINE N-METHYLTRANSFERASE SUVR1-RELATED"/>
    <property type="match status" value="1"/>
</dbReference>
<reference evidence="4" key="1">
    <citation type="journal article" date="2018" name="Gigascience">
        <title>Genome assembly of the Pink Ipe (Handroanthus impetiginosus, Bignoniaceae), a highly valued, ecologically keystone Neotropical timber forest tree.</title>
        <authorList>
            <person name="Silva-Junior O.B."/>
            <person name="Grattapaglia D."/>
            <person name="Novaes E."/>
            <person name="Collevatti R.G."/>
        </authorList>
    </citation>
    <scope>NUCLEOTIDE SEQUENCE [LARGE SCALE GENOMIC DNA]</scope>
    <source>
        <strain evidence="4">cv. UFG-1</strain>
    </source>
</reference>
<dbReference type="InterPro" id="IPR043017">
    <property type="entry name" value="WIYLD_dom_sf"/>
</dbReference>
<dbReference type="GO" id="GO:0008168">
    <property type="term" value="F:methyltransferase activity"/>
    <property type="evidence" value="ECO:0007669"/>
    <property type="project" value="UniProtKB-KW"/>
</dbReference>
<dbReference type="GO" id="GO:0032259">
    <property type="term" value="P:methylation"/>
    <property type="evidence" value="ECO:0007669"/>
    <property type="project" value="UniProtKB-KW"/>
</dbReference>
<dbReference type="EC" id="2.1.1.43" evidence="3"/>
<dbReference type="AlphaFoldDB" id="A0A2G9GK13"/>
<feature type="region of interest" description="Disordered" evidence="1">
    <location>
        <begin position="206"/>
        <end position="294"/>
    </location>
</feature>
<protein>
    <submittedName>
        <fullName evidence="3">Histone-lysine N-methyltransferase</fullName>
        <ecNumber evidence="3">2.1.1.43</ecNumber>
    </submittedName>
</protein>
<dbReference type="PANTHER" id="PTHR46450:SF1">
    <property type="entry name" value="INACTIVE HISTONE-LYSINE N-METHYLTRANSFERASE SUVR1-RELATED"/>
    <property type="match status" value="1"/>
</dbReference>
<feature type="region of interest" description="Disordered" evidence="1">
    <location>
        <begin position="66"/>
        <end position="150"/>
    </location>
</feature>
<evidence type="ECO:0000256" key="1">
    <source>
        <dbReference type="SAM" id="MobiDB-lite"/>
    </source>
</evidence>
<dbReference type="InterPro" id="IPR018848">
    <property type="entry name" value="WIYLD_domain"/>
</dbReference>
<organism evidence="3 4">
    <name type="scientific">Handroanthus impetiginosus</name>
    <dbReference type="NCBI Taxonomy" id="429701"/>
    <lineage>
        <taxon>Eukaryota</taxon>
        <taxon>Viridiplantae</taxon>
        <taxon>Streptophyta</taxon>
        <taxon>Embryophyta</taxon>
        <taxon>Tracheophyta</taxon>
        <taxon>Spermatophyta</taxon>
        <taxon>Magnoliopsida</taxon>
        <taxon>eudicotyledons</taxon>
        <taxon>Gunneridae</taxon>
        <taxon>Pentapetalae</taxon>
        <taxon>asterids</taxon>
        <taxon>lamiids</taxon>
        <taxon>Lamiales</taxon>
        <taxon>Bignoniaceae</taxon>
        <taxon>Crescentiina</taxon>
        <taxon>Tabebuia alliance</taxon>
        <taxon>Handroanthus</taxon>
    </lineage>
</organism>
<dbReference type="STRING" id="429701.A0A2G9GK13"/>
<keyword evidence="4" id="KW-1185">Reference proteome</keyword>
<evidence type="ECO:0000313" key="4">
    <source>
        <dbReference type="Proteomes" id="UP000231279"/>
    </source>
</evidence>
<dbReference type="Proteomes" id="UP000231279">
    <property type="component" value="Unassembled WGS sequence"/>
</dbReference>
<feature type="compositionally biased region" description="Basic and acidic residues" evidence="1">
    <location>
        <begin position="77"/>
        <end position="86"/>
    </location>
</feature>
<feature type="compositionally biased region" description="Polar residues" evidence="1">
    <location>
        <begin position="206"/>
        <end position="225"/>
    </location>
</feature>
<proteinExistence type="predicted"/>
<keyword evidence="3" id="KW-0808">Transferase</keyword>
<feature type="compositionally biased region" description="Polar residues" evidence="1">
    <location>
        <begin position="272"/>
        <end position="281"/>
    </location>
</feature>
<dbReference type="Gene3D" id="1.10.8.850">
    <property type="entry name" value="Histone-lysine N methyltransferase , C-terminal domain-like"/>
    <property type="match status" value="1"/>
</dbReference>
<gene>
    <name evidence="3" type="ORF">CDL12_22097</name>
</gene>
<feature type="compositionally biased region" description="Low complexity" evidence="1">
    <location>
        <begin position="119"/>
        <end position="128"/>
    </location>
</feature>
<accession>A0A2G9GK13</accession>
<dbReference type="EMBL" id="NKXS01004794">
    <property type="protein sequence ID" value="PIN05360.1"/>
    <property type="molecule type" value="Genomic_DNA"/>
</dbReference>
<sequence length="518" mass="56983">MSNKETKAKVANAFRAMKSLGISEDKVKPVLKNLLKLYDKNWELIEEENYRALADAIFEREEAEAVEQSKKVVTSEAAEHSKEITNSEKQNYLDEEAQAAEEPERPLKRLRRRYRDGQSSSSNAPSNSDPRIPLVRPKEEPNELPETCPPKLNASQAIEESPQATVENARVNSQGVRCQLAGKNKGKQPISPNSLVVLEVCDPCQASGTSRSQQNTQSITESRSPSHPMRLRDRGKGTVSPQMPSRRKRSVPENSSLAVCLKEPKVEPGIDQSPQQKSIASHTLIKPKDEPVTDDMPPPVVPIAVVHPDPSNGGDSLSGNGTIREHERLEPSASMPMNEKETADRIATPNESRNNGEQALISDQCSSNLEIASSPFGEVKISLSCDLARGRPDFRMPSLESVLKLVEEKCFKSYKSLDPNFSVMNLMKEMCQCFLKLGSGSDRESPATINVTHDLNGSIDPQFDAEATLQEAPVFPTFCNDIDDGASPKKMDGGEHGTIIENKENCAEKMNNLSLVVA</sequence>
<evidence type="ECO:0000259" key="2">
    <source>
        <dbReference type="Pfam" id="PF10440"/>
    </source>
</evidence>